<organism evidence="1 2">
    <name type="scientific">Pistacia atlantica</name>
    <dbReference type="NCBI Taxonomy" id="434234"/>
    <lineage>
        <taxon>Eukaryota</taxon>
        <taxon>Viridiplantae</taxon>
        <taxon>Streptophyta</taxon>
        <taxon>Embryophyta</taxon>
        <taxon>Tracheophyta</taxon>
        <taxon>Spermatophyta</taxon>
        <taxon>Magnoliopsida</taxon>
        <taxon>eudicotyledons</taxon>
        <taxon>Gunneridae</taxon>
        <taxon>Pentapetalae</taxon>
        <taxon>rosids</taxon>
        <taxon>malvids</taxon>
        <taxon>Sapindales</taxon>
        <taxon>Anacardiaceae</taxon>
        <taxon>Pistacia</taxon>
    </lineage>
</organism>
<comment type="caution">
    <text evidence="1">The sequence shown here is derived from an EMBL/GenBank/DDBJ whole genome shotgun (WGS) entry which is preliminary data.</text>
</comment>
<keyword evidence="2" id="KW-1185">Reference proteome</keyword>
<dbReference type="EMBL" id="CM047910">
    <property type="protein sequence ID" value="KAJ0075736.1"/>
    <property type="molecule type" value="Genomic_DNA"/>
</dbReference>
<accession>A0ACC0ZUR9</accession>
<proteinExistence type="predicted"/>
<dbReference type="Proteomes" id="UP001164250">
    <property type="component" value="Chromosome 15"/>
</dbReference>
<evidence type="ECO:0000313" key="1">
    <source>
        <dbReference type="EMBL" id="KAJ0075736.1"/>
    </source>
</evidence>
<name>A0ACC0ZUR9_9ROSI</name>
<reference evidence="2" key="1">
    <citation type="journal article" date="2023" name="G3 (Bethesda)">
        <title>Genome assembly and association tests identify interacting loci associated with vigor, precocity, and sex in interspecific pistachio rootstocks.</title>
        <authorList>
            <person name="Palmer W."/>
            <person name="Jacygrad E."/>
            <person name="Sagayaradj S."/>
            <person name="Cavanaugh K."/>
            <person name="Han R."/>
            <person name="Bertier L."/>
            <person name="Beede B."/>
            <person name="Kafkas S."/>
            <person name="Golino D."/>
            <person name="Preece J."/>
            <person name="Michelmore R."/>
        </authorList>
    </citation>
    <scope>NUCLEOTIDE SEQUENCE [LARGE SCALE GENOMIC DNA]</scope>
</reference>
<protein>
    <submittedName>
        <fullName evidence="1">Uncharacterized protein</fullName>
    </submittedName>
</protein>
<evidence type="ECO:0000313" key="2">
    <source>
        <dbReference type="Proteomes" id="UP001164250"/>
    </source>
</evidence>
<gene>
    <name evidence="1" type="ORF">Patl1_34113</name>
</gene>
<sequence length="297" mass="34120">METPLKLAVEKEFINTSERVKSVDHHPTQPWYCSSTPNSKTLRSFVILLCMIKFKTKSLFHHNLMLDPDPGKVFQGHRVTSSLFLIRYKIVVQCVLTVRTAKFIARKDWSVCATDDRFIRIYNYNTLEKVKEFEAHGVYIRCVAVHPTFPYVLSTLLRVPHLIIWNLDSSAAKFSLDAHSKGINCRDCFTNSDKSSLLTGSDDYTAKFWNYETKSCVETLEGHTHNDTSVCIHPELPIIITVSEDQTVRLWDATTYRLENTLNFGLERVWGIGHKKTSNQIAFGSDKRTIMVKIIRA</sequence>